<evidence type="ECO:0000256" key="9">
    <source>
        <dbReference type="ARBA" id="ARBA00023237"/>
    </source>
</evidence>
<feature type="chain" id="PRO_5011997416" evidence="12">
    <location>
        <begin position="21"/>
        <end position="609"/>
    </location>
</feature>
<keyword evidence="2 10" id="KW-0813">Transport</keyword>
<dbReference type="GO" id="GO:0009279">
    <property type="term" value="C:cell outer membrane"/>
    <property type="evidence" value="ECO:0007669"/>
    <property type="project" value="UniProtKB-SubCell"/>
</dbReference>
<evidence type="ECO:0000259" key="14">
    <source>
        <dbReference type="Pfam" id="PF07715"/>
    </source>
</evidence>
<comment type="similarity">
    <text evidence="10 11">Belongs to the TonB-dependent receptor family.</text>
</comment>
<dbReference type="Gene3D" id="2.170.130.10">
    <property type="entry name" value="TonB-dependent receptor, plug domain"/>
    <property type="match status" value="1"/>
</dbReference>
<evidence type="ECO:0000259" key="13">
    <source>
        <dbReference type="Pfam" id="PF00593"/>
    </source>
</evidence>
<proteinExistence type="inferred from homology"/>
<protein>
    <submittedName>
        <fullName evidence="15">TonB-dependent receptor</fullName>
    </submittedName>
</protein>
<evidence type="ECO:0000256" key="7">
    <source>
        <dbReference type="ARBA" id="ARBA00023136"/>
    </source>
</evidence>
<comment type="subcellular location">
    <subcellularLocation>
        <location evidence="1 10">Cell outer membrane</location>
        <topology evidence="1 10">Multi-pass membrane protein</topology>
    </subcellularLocation>
</comment>
<dbReference type="PROSITE" id="PS52016">
    <property type="entry name" value="TONB_DEPENDENT_REC_3"/>
    <property type="match status" value="1"/>
</dbReference>
<dbReference type="InterPro" id="IPR000531">
    <property type="entry name" value="Beta-barrel_TonB"/>
</dbReference>
<dbReference type="RefSeq" id="WP_097440902.1">
    <property type="nucleotide sequence ID" value="NZ_KZ300477.1"/>
</dbReference>
<feature type="domain" description="TonB-dependent receptor plug" evidence="14">
    <location>
        <begin position="50"/>
        <end position="153"/>
    </location>
</feature>
<sequence length="609" mass="69047">MKNKHLLFSILLTGVLPLSAQQEQPEIEVEALNEVIVSSNRIDLPFQEDSRTINIITSEDIKQSAAVNVADLLQQVAGVDIRRRGTGGSQADLYIRGGGFDQTLLLIDGIKMDDAQTGHHTMNAALPLEVIERIEIIKGPAARVYGQNAFTGAINIVTKKRLDNVVSVNLEAGSFGQLNANVTAGIEQENASHIIHIGRVTSDGYRENSDYDNANYYLKSTFNKKAQPIEMTVSFLERNFGAENFYTTNPTFHEYEETQNSLVALATTFRKNNLKIQPRLYWKRNQDMFLLRRDEPSFYRNLHISDKIGAEANASYTSELGITGFGIDMSRVSIRSNNLGDHNRFMTNVFLEHRFSLLDKKLDITPGVALTYFSDFKFHAFPGLDVGYAFSNRFKVYGNIGYTYRIPTYTDLYYSDPVTSGNEDLEPEEAFAQELGFKYTANRFFASFAVFNRDAKNLIDYIRNDVSEDLFTATNITEVNTKGLEADASYYFKFKEFDQSLSVGYAYLEDDIQQDPELSRYSLNTLKHHFTTRVSTQFFKNLRQSIIYKYAERSTGQTYNVWDASIALSLGQAELSLTANNIFDADYIESGFVPMPPSNVLFGFRYHFK</sequence>
<keyword evidence="5 12" id="KW-0732">Signal</keyword>
<dbReference type="Proteomes" id="UP000219559">
    <property type="component" value="Unassembled WGS sequence"/>
</dbReference>
<evidence type="ECO:0000256" key="8">
    <source>
        <dbReference type="ARBA" id="ARBA00023170"/>
    </source>
</evidence>
<evidence type="ECO:0000256" key="12">
    <source>
        <dbReference type="SAM" id="SignalP"/>
    </source>
</evidence>
<evidence type="ECO:0000256" key="3">
    <source>
        <dbReference type="ARBA" id="ARBA00022452"/>
    </source>
</evidence>
<evidence type="ECO:0000256" key="2">
    <source>
        <dbReference type="ARBA" id="ARBA00022448"/>
    </source>
</evidence>
<dbReference type="GO" id="GO:0044718">
    <property type="term" value="P:siderophore transmembrane transport"/>
    <property type="evidence" value="ECO:0007669"/>
    <property type="project" value="TreeGrafter"/>
</dbReference>
<dbReference type="Pfam" id="PF07715">
    <property type="entry name" value="Plug"/>
    <property type="match status" value="1"/>
</dbReference>
<name>A0A2A4G4Y0_9FLAO</name>
<dbReference type="SUPFAM" id="SSF56935">
    <property type="entry name" value="Porins"/>
    <property type="match status" value="1"/>
</dbReference>
<evidence type="ECO:0000256" key="1">
    <source>
        <dbReference type="ARBA" id="ARBA00004571"/>
    </source>
</evidence>
<evidence type="ECO:0000256" key="11">
    <source>
        <dbReference type="RuleBase" id="RU003357"/>
    </source>
</evidence>
<dbReference type="InterPro" id="IPR039426">
    <property type="entry name" value="TonB-dep_rcpt-like"/>
</dbReference>
<organism evidence="15 16">
    <name type="scientific">Sediminicola luteus</name>
    <dbReference type="NCBI Taxonomy" id="319238"/>
    <lineage>
        <taxon>Bacteria</taxon>
        <taxon>Pseudomonadati</taxon>
        <taxon>Bacteroidota</taxon>
        <taxon>Flavobacteriia</taxon>
        <taxon>Flavobacteriales</taxon>
        <taxon>Flavobacteriaceae</taxon>
        <taxon>Sediminicola</taxon>
    </lineage>
</organism>
<accession>A0A2A4G4Y0</accession>
<feature type="domain" description="TonB-dependent receptor-like beta-barrel" evidence="13">
    <location>
        <begin position="208"/>
        <end position="582"/>
    </location>
</feature>
<dbReference type="PANTHER" id="PTHR30069:SF29">
    <property type="entry name" value="HEMOGLOBIN AND HEMOGLOBIN-HAPTOGLOBIN-BINDING PROTEIN 1-RELATED"/>
    <property type="match status" value="1"/>
</dbReference>
<keyword evidence="8 15" id="KW-0675">Receptor</keyword>
<comment type="caution">
    <text evidence="15">The sequence shown here is derived from an EMBL/GenBank/DDBJ whole genome shotgun (WGS) entry which is preliminary data.</text>
</comment>
<keyword evidence="9 10" id="KW-0998">Cell outer membrane</keyword>
<dbReference type="InterPro" id="IPR012910">
    <property type="entry name" value="Plug_dom"/>
</dbReference>
<evidence type="ECO:0000256" key="4">
    <source>
        <dbReference type="ARBA" id="ARBA00022692"/>
    </source>
</evidence>
<evidence type="ECO:0000256" key="5">
    <source>
        <dbReference type="ARBA" id="ARBA00022729"/>
    </source>
</evidence>
<keyword evidence="3 10" id="KW-1134">Transmembrane beta strand</keyword>
<dbReference type="Gene3D" id="2.40.170.20">
    <property type="entry name" value="TonB-dependent receptor, beta-barrel domain"/>
    <property type="match status" value="1"/>
</dbReference>
<feature type="signal peptide" evidence="12">
    <location>
        <begin position="1"/>
        <end position="20"/>
    </location>
</feature>
<dbReference type="EMBL" id="NBWU01000007">
    <property type="protein sequence ID" value="PCE62792.1"/>
    <property type="molecule type" value="Genomic_DNA"/>
</dbReference>
<keyword evidence="16" id="KW-1185">Reference proteome</keyword>
<dbReference type="OrthoDB" id="9764669at2"/>
<evidence type="ECO:0000313" key="16">
    <source>
        <dbReference type="Proteomes" id="UP000219559"/>
    </source>
</evidence>
<dbReference type="GO" id="GO:0015344">
    <property type="term" value="F:siderophore uptake transmembrane transporter activity"/>
    <property type="evidence" value="ECO:0007669"/>
    <property type="project" value="TreeGrafter"/>
</dbReference>
<dbReference type="Pfam" id="PF00593">
    <property type="entry name" value="TonB_dep_Rec_b-barrel"/>
    <property type="match status" value="1"/>
</dbReference>
<gene>
    <name evidence="15" type="ORF">B7P33_16025</name>
</gene>
<reference evidence="15 16" key="1">
    <citation type="submission" date="2017-04" db="EMBL/GenBank/DDBJ databases">
        <title>A new member of the family Flavobacteriaceae isolated from ascidians.</title>
        <authorList>
            <person name="Chen L."/>
        </authorList>
    </citation>
    <scope>NUCLEOTIDE SEQUENCE [LARGE SCALE GENOMIC DNA]</scope>
    <source>
        <strain evidence="15 16">HQA918</strain>
    </source>
</reference>
<keyword evidence="4 10" id="KW-0812">Transmembrane</keyword>
<dbReference type="AlphaFoldDB" id="A0A2A4G4Y0"/>
<keyword evidence="7 10" id="KW-0472">Membrane</keyword>
<keyword evidence="6 11" id="KW-0798">TonB box</keyword>
<dbReference type="InterPro" id="IPR036942">
    <property type="entry name" value="Beta-barrel_TonB_sf"/>
</dbReference>
<dbReference type="InterPro" id="IPR037066">
    <property type="entry name" value="Plug_dom_sf"/>
</dbReference>
<evidence type="ECO:0000256" key="6">
    <source>
        <dbReference type="ARBA" id="ARBA00023077"/>
    </source>
</evidence>
<evidence type="ECO:0000256" key="10">
    <source>
        <dbReference type="PROSITE-ProRule" id="PRU01360"/>
    </source>
</evidence>
<evidence type="ECO:0000313" key="15">
    <source>
        <dbReference type="EMBL" id="PCE62792.1"/>
    </source>
</evidence>
<dbReference type="PANTHER" id="PTHR30069">
    <property type="entry name" value="TONB-DEPENDENT OUTER MEMBRANE RECEPTOR"/>
    <property type="match status" value="1"/>
</dbReference>